<sequence>MYQSQEKRAWERGVRLAAIWKGIKKIFTRLDQRCVILAKQYKLPKWLGHIPLLLAVLCSLVALIAGGFLISCSAVLLWTFIAAITHIGSSSKDASINSFNEKKDENNFHDEFVMNSAINNEYDGAPYKSRVKIRPN</sequence>
<dbReference type="EMBL" id="UGLW01000003">
    <property type="protein sequence ID" value="STV15875.1"/>
    <property type="molecule type" value="Genomic_DNA"/>
</dbReference>
<evidence type="ECO:0000313" key="2">
    <source>
        <dbReference type="EMBL" id="STV15875.1"/>
    </source>
</evidence>
<gene>
    <name evidence="2" type="ORF">NCTC10313_06106</name>
</gene>
<keyword evidence="1" id="KW-0812">Transmembrane</keyword>
<name>A0A378API6_KLEPO</name>
<dbReference type="Proteomes" id="UP000254487">
    <property type="component" value="Unassembled WGS sequence"/>
</dbReference>
<organism evidence="2 3">
    <name type="scientific">Klebsiella pneumoniae subsp. ozaenae</name>
    <dbReference type="NCBI Taxonomy" id="574"/>
    <lineage>
        <taxon>Bacteria</taxon>
        <taxon>Pseudomonadati</taxon>
        <taxon>Pseudomonadota</taxon>
        <taxon>Gammaproteobacteria</taxon>
        <taxon>Enterobacterales</taxon>
        <taxon>Enterobacteriaceae</taxon>
        <taxon>Klebsiella/Raoultella group</taxon>
        <taxon>Klebsiella</taxon>
        <taxon>Klebsiella pneumoniae complex</taxon>
    </lineage>
</organism>
<evidence type="ECO:0000313" key="3">
    <source>
        <dbReference type="Proteomes" id="UP000254487"/>
    </source>
</evidence>
<dbReference type="AlphaFoldDB" id="A0A378API6"/>
<protein>
    <recommendedName>
        <fullName evidence="4">DUF3742 family protein</fullName>
    </recommendedName>
</protein>
<accession>A0A378API6</accession>
<proteinExistence type="predicted"/>
<feature type="transmembrane region" description="Helical" evidence="1">
    <location>
        <begin position="52"/>
        <end position="81"/>
    </location>
</feature>
<evidence type="ECO:0008006" key="4">
    <source>
        <dbReference type="Google" id="ProtNLM"/>
    </source>
</evidence>
<evidence type="ECO:0000256" key="1">
    <source>
        <dbReference type="SAM" id="Phobius"/>
    </source>
</evidence>
<keyword evidence="1" id="KW-0472">Membrane</keyword>
<reference evidence="2 3" key="1">
    <citation type="submission" date="2018-06" db="EMBL/GenBank/DDBJ databases">
        <authorList>
            <consortium name="Pathogen Informatics"/>
            <person name="Doyle S."/>
        </authorList>
    </citation>
    <scope>NUCLEOTIDE SEQUENCE [LARGE SCALE GENOMIC DNA]</scope>
    <source>
        <strain evidence="2 3">NCTC10313</strain>
    </source>
</reference>
<keyword evidence="1" id="KW-1133">Transmembrane helix</keyword>